<evidence type="ECO:0008006" key="3">
    <source>
        <dbReference type="Google" id="ProtNLM"/>
    </source>
</evidence>
<keyword evidence="2" id="KW-1185">Reference proteome</keyword>
<proteinExistence type="predicted"/>
<comment type="caution">
    <text evidence="1">The sequence shown here is derived from an EMBL/GenBank/DDBJ whole genome shotgun (WGS) entry which is preliminary data.</text>
</comment>
<reference evidence="1 2" key="1">
    <citation type="submission" date="2024-09" db="EMBL/GenBank/DDBJ databases">
        <authorList>
            <person name="Sun Q."/>
            <person name="Mori K."/>
        </authorList>
    </citation>
    <scope>NUCLEOTIDE SEQUENCE [LARGE SCALE GENOMIC DNA]</scope>
    <source>
        <strain evidence="1 2">NCAIM B.02610</strain>
    </source>
</reference>
<sequence>MKKILFLCLFVTSIIILSGYDKDDIILTDIETTIIKAENTLRYDIKLKNVGDTEIRSVFDYPGHHPMGFEIVIRPNKELESLMKMEEQSKYKKMVFRGGGSSGLFEVGKEATFHIEYEIKNTSDLNKVSENAFDGTLREYKLFCVNGNCS</sequence>
<protein>
    <recommendedName>
        <fullName evidence="3">DUF11 domain-containing protein</fullName>
    </recommendedName>
</protein>
<name>A0ABV6K705_9BACI</name>
<accession>A0ABV6K705</accession>
<dbReference type="Proteomes" id="UP001589838">
    <property type="component" value="Unassembled WGS sequence"/>
</dbReference>
<gene>
    <name evidence="1" type="ORF">ACFFHM_00500</name>
</gene>
<evidence type="ECO:0000313" key="1">
    <source>
        <dbReference type="EMBL" id="MFC0469083.1"/>
    </source>
</evidence>
<organism evidence="1 2">
    <name type="scientific">Halalkalibacter kiskunsagensis</name>
    <dbReference type="NCBI Taxonomy" id="1548599"/>
    <lineage>
        <taxon>Bacteria</taxon>
        <taxon>Bacillati</taxon>
        <taxon>Bacillota</taxon>
        <taxon>Bacilli</taxon>
        <taxon>Bacillales</taxon>
        <taxon>Bacillaceae</taxon>
        <taxon>Halalkalibacter</taxon>
    </lineage>
</organism>
<evidence type="ECO:0000313" key="2">
    <source>
        <dbReference type="Proteomes" id="UP001589838"/>
    </source>
</evidence>
<dbReference type="EMBL" id="JBHLUX010000001">
    <property type="protein sequence ID" value="MFC0469083.1"/>
    <property type="molecule type" value="Genomic_DNA"/>
</dbReference>
<dbReference type="RefSeq" id="WP_335958239.1">
    <property type="nucleotide sequence ID" value="NZ_JAXBLX010000001.1"/>
</dbReference>